<organism evidence="1 2">
    <name type="scientific">Pseudothauera nasutitermitis</name>
    <dbReference type="NCBI Taxonomy" id="2565930"/>
    <lineage>
        <taxon>Bacteria</taxon>
        <taxon>Pseudomonadati</taxon>
        <taxon>Pseudomonadota</taxon>
        <taxon>Betaproteobacteria</taxon>
        <taxon>Rhodocyclales</taxon>
        <taxon>Zoogloeaceae</taxon>
        <taxon>Pseudothauera</taxon>
    </lineage>
</organism>
<evidence type="ECO:0000313" key="1">
    <source>
        <dbReference type="EMBL" id="THF63627.1"/>
    </source>
</evidence>
<dbReference type="SUPFAM" id="SSF81901">
    <property type="entry name" value="HCP-like"/>
    <property type="match status" value="1"/>
</dbReference>
<dbReference type="Pfam" id="PF08238">
    <property type="entry name" value="Sel1"/>
    <property type="match status" value="5"/>
</dbReference>
<dbReference type="PANTHER" id="PTHR11102:SF160">
    <property type="entry name" value="ERAD-ASSOCIATED E3 UBIQUITIN-PROTEIN LIGASE COMPONENT HRD3"/>
    <property type="match status" value="1"/>
</dbReference>
<dbReference type="InterPro" id="IPR050767">
    <property type="entry name" value="Sel1_AlgK"/>
</dbReference>
<dbReference type="InterPro" id="IPR006597">
    <property type="entry name" value="Sel1-like"/>
</dbReference>
<dbReference type="EMBL" id="SSOC01000005">
    <property type="protein sequence ID" value="THF63627.1"/>
    <property type="molecule type" value="Genomic_DNA"/>
</dbReference>
<dbReference type="Proteomes" id="UP000308430">
    <property type="component" value="Unassembled WGS sequence"/>
</dbReference>
<keyword evidence="2" id="KW-1185">Reference proteome</keyword>
<sequence length="353" mass="38746">MTPHLFSFYRSSATRSFFRLMILFGLAASLGLLGIAPSRAIAAPGDWIADLAPAEAALASRDYLQAYALYQTQADRDNPLAQFSLGLFHHNGWGMNADPAAACAWFEKAARHGIPAAQHYWGDCLAQGIGRPADIPTALTWYDKAASLGHLISWCSVADHYIQGRGVERDVPRGIELCTRVARARSPVAMLQLAHYYREGLHLPQNLALARQWYQEAAAFQVAEAQYWLGLMLAQGLGGPQDSGEALRWLEEAAGAGHAPAYLPTAILYANQPLQEKTGALAPEHLARTYLWTRAARGHSTDPNDLAEIGRIEDLLAQIVPPTWRPTLDRQVDEHLRQFSATREAAHASHSPD</sequence>
<protein>
    <submittedName>
        <fullName evidence="1">Sel1 repeat family protein</fullName>
    </submittedName>
</protein>
<evidence type="ECO:0000313" key="2">
    <source>
        <dbReference type="Proteomes" id="UP000308430"/>
    </source>
</evidence>
<dbReference type="SMART" id="SM00671">
    <property type="entry name" value="SEL1"/>
    <property type="match status" value="5"/>
</dbReference>
<name>A0A4S4AUJ6_9RHOO</name>
<proteinExistence type="predicted"/>
<accession>A0A4S4AUJ6</accession>
<gene>
    <name evidence="1" type="ORF">E6C76_13605</name>
</gene>
<dbReference type="RefSeq" id="WP_136348788.1">
    <property type="nucleotide sequence ID" value="NZ_SSOC01000005.1"/>
</dbReference>
<comment type="caution">
    <text evidence="1">The sequence shown here is derived from an EMBL/GenBank/DDBJ whole genome shotgun (WGS) entry which is preliminary data.</text>
</comment>
<dbReference type="AlphaFoldDB" id="A0A4S4AUJ6"/>
<dbReference type="PANTHER" id="PTHR11102">
    <property type="entry name" value="SEL-1-LIKE PROTEIN"/>
    <property type="match status" value="1"/>
</dbReference>
<reference evidence="1 2" key="1">
    <citation type="submission" date="2019-04" db="EMBL/GenBank/DDBJ databases">
        <title>Azoarcus nasutitermitis sp. nov. isolated from termite nest.</title>
        <authorList>
            <person name="Lin S.-Y."/>
            <person name="Hameed A."/>
            <person name="Hsu Y.-H."/>
            <person name="Young C.-C."/>
        </authorList>
    </citation>
    <scope>NUCLEOTIDE SEQUENCE [LARGE SCALE GENOMIC DNA]</scope>
    <source>
        <strain evidence="1 2">CC-YHH838</strain>
    </source>
</reference>
<dbReference type="Gene3D" id="1.25.40.10">
    <property type="entry name" value="Tetratricopeptide repeat domain"/>
    <property type="match status" value="1"/>
</dbReference>
<dbReference type="InterPro" id="IPR011990">
    <property type="entry name" value="TPR-like_helical_dom_sf"/>
</dbReference>
<dbReference type="OrthoDB" id="5365194at2"/>